<evidence type="ECO:0000256" key="1">
    <source>
        <dbReference type="SAM" id="MobiDB-lite"/>
    </source>
</evidence>
<name>A0A4V2FUS9_9BURK</name>
<comment type="caution">
    <text evidence="2">The sequence shown here is derived from an EMBL/GenBank/DDBJ whole genome shotgun (WGS) entry which is preliminary data.</text>
</comment>
<evidence type="ECO:0000313" key="2">
    <source>
        <dbReference type="EMBL" id="RZU03136.1"/>
    </source>
</evidence>
<dbReference type="RefSeq" id="WP_130430836.1">
    <property type="nucleotide sequence ID" value="NZ_SHKP01000004.1"/>
</dbReference>
<dbReference type="OrthoDB" id="9761719at2"/>
<proteinExistence type="predicted"/>
<dbReference type="EMBL" id="SHKP01000004">
    <property type="protein sequence ID" value="RZU03136.1"/>
    <property type="molecule type" value="Genomic_DNA"/>
</dbReference>
<dbReference type="AlphaFoldDB" id="A0A4V2FUS9"/>
<gene>
    <name evidence="2" type="ORF">EV670_1169</name>
</gene>
<accession>A0A4V2FUS9</accession>
<organism evidence="2 3">
    <name type="scientific">Rivibacter subsaxonicus</name>
    <dbReference type="NCBI Taxonomy" id="457575"/>
    <lineage>
        <taxon>Bacteria</taxon>
        <taxon>Pseudomonadati</taxon>
        <taxon>Pseudomonadota</taxon>
        <taxon>Betaproteobacteria</taxon>
        <taxon>Burkholderiales</taxon>
        <taxon>Rivibacter</taxon>
    </lineage>
</organism>
<feature type="compositionally biased region" description="Basic residues" evidence="1">
    <location>
        <begin position="1"/>
        <end position="11"/>
    </location>
</feature>
<feature type="region of interest" description="Disordered" evidence="1">
    <location>
        <begin position="1"/>
        <end position="47"/>
    </location>
</feature>
<reference evidence="2 3" key="1">
    <citation type="submission" date="2019-02" db="EMBL/GenBank/DDBJ databases">
        <title>Genomic Encyclopedia of Type Strains, Phase IV (KMG-IV): sequencing the most valuable type-strain genomes for metagenomic binning, comparative biology and taxonomic classification.</title>
        <authorList>
            <person name="Goeker M."/>
        </authorList>
    </citation>
    <scope>NUCLEOTIDE SEQUENCE [LARGE SCALE GENOMIC DNA]</scope>
    <source>
        <strain evidence="2 3">DSM 19570</strain>
    </source>
</reference>
<sequence length="74" mass="7819">MMKPVRTRTPKLKSPAQGLAQQKTDFTAEGSPPPGKVATAKPVAAEPGRRGVMSRASLALLPVRKGPAPRKPYS</sequence>
<dbReference type="Proteomes" id="UP000293671">
    <property type="component" value="Unassembled WGS sequence"/>
</dbReference>
<evidence type="ECO:0000313" key="3">
    <source>
        <dbReference type="Proteomes" id="UP000293671"/>
    </source>
</evidence>
<keyword evidence="3" id="KW-1185">Reference proteome</keyword>
<protein>
    <submittedName>
        <fullName evidence="2">Uncharacterized protein</fullName>
    </submittedName>
</protein>